<sequence length="39" mass="4148">MSAPSQYVLEMPGGWTEKIGIRKGSAVRFEGVVGLDIAP</sequence>
<proteinExistence type="predicted"/>
<dbReference type="AlphaFoldDB" id="A0A250JSM4"/>
<gene>
    <name evidence="1" type="ORF">MYMAC_002489</name>
</gene>
<dbReference type="EMBL" id="CP022203">
    <property type="protein sequence ID" value="ATB46884.1"/>
    <property type="molecule type" value="Genomic_DNA"/>
</dbReference>
<dbReference type="Gene3D" id="2.60.120.1140">
    <property type="entry name" value="Protein of unknown function DUF192"/>
    <property type="match status" value="1"/>
</dbReference>
<accession>A0A250JSM4</accession>
<reference evidence="1 2" key="1">
    <citation type="submission" date="2017-06" db="EMBL/GenBank/DDBJ databases">
        <title>Sequencing and comparative analysis of myxobacterial genomes.</title>
        <authorList>
            <person name="Rupp O."/>
            <person name="Goesmann A."/>
            <person name="Sogaard-Andersen L."/>
        </authorList>
    </citation>
    <scope>NUCLEOTIDE SEQUENCE [LARGE SCALE GENOMIC DNA]</scope>
    <source>
        <strain evidence="1 2">DSM 14697</strain>
    </source>
</reference>
<dbReference type="Proteomes" id="UP000217343">
    <property type="component" value="Chromosome"/>
</dbReference>
<dbReference type="KEGG" id="mmas:MYMAC_002489"/>
<evidence type="ECO:0000313" key="2">
    <source>
        <dbReference type="Proteomes" id="UP000217343"/>
    </source>
</evidence>
<evidence type="ECO:0000313" key="1">
    <source>
        <dbReference type="EMBL" id="ATB46884.1"/>
    </source>
</evidence>
<organism evidence="1 2">
    <name type="scientific">Corallococcus macrosporus DSM 14697</name>
    <dbReference type="NCBI Taxonomy" id="1189310"/>
    <lineage>
        <taxon>Bacteria</taxon>
        <taxon>Pseudomonadati</taxon>
        <taxon>Myxococcota</taxon>
        <taxon>Myxococcia</taxon>
        <taxon>Myxococcales</taxon>
        <taxon>Cystobacterineae</taxon>
        <taxon>Myxococcaceae</taxon>
        <taxon>Corallococcus</taxon>
    </lineage>
</organism>
<name>A0A250JSM4_9BACT</name>
<protein>
    <submittedName>
        <fullName evidence="1">Uncharacterized protein</fullName>
    </submittedName>
</protein>
<dbReference type="InterPro" id="IPR038695">
    <property type="entry name" value="Saro_0823-like_sf"/>
</dbReference>
<keyword evidence="2" id="KW-1185">Reference proteome</keyword>